<proteinExistence type="predicted"/>
<protein>
    <submittedName>
        <fullName evidence="1">Uncharacterized protein</fullName>
    </submittedName>
</protein>
<reference evidence="1 2" key="1">
    <citation type="submission" date="2024-02" db="EMBL/GenBank/DDBJ databases">
        <authorList>
            <person name="Daric V."/>
            <person name="Darras S."/>
        </authorList>
    </citation>
    <scope>NUCLEOTIDE SEQUENCE [LARGE SCALE GENOMIC DNA]</scope>
</reference>
<gene>
    <name evidence="1" type="ORF">CVLEPA_LOCUS25889</name>
</gene>
<sequence>MFRDKAICALVDTGACVFLIKTSFWYGLSSVVKVPMSASPEETHFVRAGGSDFVIVGQASCIVTALDARVPVLLANFSDDSVIIPNVNSLTYCTREGPAKKSCKLAHKIQDTRRQSNATDAERTGFQQKIHVEDIIKDMPKEDLISTFKSLWSSPMV</sequence>
<name>A0ABP0GLL0_CLALP</name>
<keyword evidence="2" id="KW-1185">Reference proteome</keyword>
<organism evidence="1 2">
    <name type="scientific">Clavelina lepadiformis</name>
    <name type="common">Light-bulb sea squirt</name>
    <name type="synonym">Ascidia lepadiformis</name>
    <dbReference type="NCBI Taxonomy" id="159417"/>
    <lineage>
        <taxon>Eukaryota</taxon>
        <taxon>Metazoa</taxon>
        <taxon>Chordata</taxon>
        <taxon>Tunicata</taxon>
        <taxon>Ascidiacea</taxon>
        <taxon>Aplousobranchia</taxon>
        <taxon>Clavelinidae</taxon>
        <taxon>Clavelina</taxon>
    </lineage>
</organism>
<evidence type="ECO:0000313" key="2">
    <source>
        <dbReference type="Proteomes" id="UP001642483"/>
    </source>
</evidence>
<dbReference type="Proteomes" id="UP001642483">
    <property type="component" value="Unassembled WGS sequence"/>
</dbReference>
<evidence type="ECO:0000313" key="1">
    <source>
        <dbReference type="EMBL" id="CAK8692636.1"/>
    </source>
</evidence>
<comment type="caution">
    <text evidence="1">The sequence shown here is derived from an EMBL/GenBank/DDBJ whole genome shotgun (WGS) entry which is preliminary data.</text>
</comment>
<dbReference type="EMBL" id="CAWYQH010000130">
    <property type="protein sequence ID" value="CAK8692636.1"/>
    <property type="molecule type" value="Genomic_DNA"/>
</dbReference>
<accession>A0ABP0GLL0</accession>